<evidence type="ECO:0000313" key="3">
    <source>
        <dbReference type="RefSeq" id="XP_025420886.1"/>
    </source>
</evidence>
<dbReference type="InterPro" id="IPR012337">
    <property type="entry name" value="RNaseH-like_sf"/>
</dbReference>
<dbReference type="InterPro" id="IPR025398">
    <property type="entry name" value="DUF4371"/>
</dbReference>
<dbReference type="PANTHER" id="PTHR46289">
    <property type="entry name" value="52 KDA REPRESSOR OF THE INHIBITOR OF THE PROTEIN KINASE-LIKE PROTEIN-RELATED"/>
    <property type="match status" value="1"/>
</dbReference>
<gene>
    <name evidence="3" type="primary">LOC112690985</name>
</gene>
<dbReference type="OrthoDB" id="6605210at2759"/>
<dbReference type="InterPro" id="IPR052958">
    <property type="entry name" value="IFN-induced_PKR_regulator"/>
</dbReference>
<keyword evidence="2" id="KW-1185">Reference proteome</keyword>
<dbReference type="RefSeq" id="XP_025420886.1">
    <property type="nucleotide sequence ID" value="XM_025565101.1"/>
</dbReference>
<dbReference type="Pfam" id="PF14291">
    <property type="entry name" value="DUF4371"/>
    <property type="match status" value="1"/>
</dbReference>
<evidence type="ECO:0000259" key="1">
    <source>
        <dbReference type="Pfam" id="PF14291"/>
    </source>
</evidence>
<proteinExistence type="predicted"/>
<organism evidence="2 3">
    <name type="scientific">Sipha flava</name>
    <name type="common">yellow sugarcane aphid</name>
    <dbReference type="NCBI Taxonomy" id="143950"/>
    <lineage>
        <taxon>Eukaryota</taxon>
        <taxon>Metazoa</taxon>
        <taxon>Ecdysozoa</taxon>
        <taxon>Arthropoda</taxon>
        <taxon>Hexapoda</taxon>
        <taxon>Insecta</taxon>
        <taxon>Pterygota</taxon>
        <taxon>Neoptera</taxon>
        <taxon>Paraneoptera</taxon>
        <taxon>Hemiptera</taxon>
        <taxon>Sternorrhyncha</taxon>
        <taxon>Aphidomorpha</taxon>
        <taxon>Aphidoidea</taxon>
        <taxon>Aphididae</taxon>
        <taxon>Sipha</taxon>
    </lineage>
</organism>
<reference evidence="3" key="1">
    <citation type="submission" date="2025-08" db="UniProtKB">
        <authorList>
            <consortium name="RefSeq"/>
        </authorList>
    </citation>
    <scope>IDENTIFICATION</scope>
    <source>
        <tissue evidence="3">Whole body</tissue>
    </source>
</reference>
<sequence length="542" mass="61327">MCTFCVLFARDFGGKENHQRLGILVNKPFNNWKKAIETLSHHSTTQFHKNSICGKMIQDNLVCKINAAKSFSVLVDETTDISRIEQLTLCIRYIDSVETTDTINYVLREDFLQFVPVHSTTGQNLASVIINSLQALGINDKYMVGQGYDGAASMSGNLKGVQTIIRESHPAALYVHCSAHSLNLALAHSCNVQYVRNCIGTIKSIGNFIKSSAMRINILKTKIKNILPNTKWTKLTSMCDTRWVENHNGIQRFVEIFQPIVETLEELQLVQDINTSSKSIQFYRAIVTSEFILSMITSNTLFSMILPLCKSLQSVSCDLVEAVQHIETILNELIHLPIAIPFFDDFIRQLKERFTNHKKIIFSLCFLLPNKCTNSELEASDFELYSEFLDLDALSNELKLWKKNGVINQSPERSPEILEAYSNLTTVTPERTFSTLKRIKNYLRNATGEDRLTGLTLLSVHRNIIVDPEEIVQILRGKLKPGCLFVGFLMSQELLNSDFSHSSFHHCTASYLAVISLIAVSHGGLRDLSRRMHRLLQNLECS</sequence>
<dbReference type="AlphaFoldDB" id="A0A8B8GE59"/>
<dbReference type="Proteomes" id="UP000694846">
    <property type="component" value="Unplaced"/>
</dbReference>
<name>A0A8B8GE59_9HEMI</name>
<accession>A0A8B8GE59</accession>
<feature type="domain" description="DUF4371" evidence="1">
    <location>
        <begin position="69"/>
        <end position="160"/>
    </location>
</feature>
<protein>
    <submittedName>
        <fullName evidence="3">Uncharacterized protein LOC112690985</fullName>
    </submittedName>
</protein>
<dbReference type="GeneID" id="112690985"/>
<evidence type="ECO:0000313" key="2">
    <source>
        <dbReference type="Proteomes" id="UP000694846"/>
    </source>
</evidence>
<dbReference type="PANTHER" id="PTHR46289:SF14">
    <property type="entry name" value="DUF4371 DOMAIN-CONTAINING PROTEIN"/>
    <property type="match status" value="1"/>
</dbReference>
<dbReference type="SUPFAM" id="SSF53098">
    <property type="entry name" value="Ribonuclease H-like"/>
    <property type="match status" value="1"/>
</dbReference>